<feature type="compositionally biased region" description="Basic and acidic residues" evidence="1">
    <location>
        <begin position="65"/>
        <end position="90"/>
    </location>
</feature>
<feature type="compositionally biased region" description="Basic and acidic residues" evidence="1">
    <location>
        <begin position="8"/>
        <end position="17"/>
    </location>
</feature>
<reference evidence="2 3" key="1">
    <citation type="submission" date="2017-12" db="EMBL/GenBank/DDBJ databases">
        <title>Comparative genomics of Botrytis spp.</title>
        <authorList>
            <person name="Valero-Jimenez C.A."/>
            <person name="Tapia P."/>
            <person name="Veloso J."/>
            <person name="Silva-Moreno E."/>
            <person name="Staats M."/>
            <person name="Valdes J.H."/>
            <person name="Van Kan J.A.L."/>
        </authorList>
    </citation>
    <scope>NUCLEOTIDE SEQUENCE [LARGE SCALE GENOMIC DNA]</scope>
    <source>
        <strain evidence="2 3">Bp0003</strain>
    </source>
</reference>
<gene>
    <name evidence="2" type="ORF">BPAE_0336g00060</name>
</gene>
<feature type="compositionally biased region" description="Polar residues" evidence="1">
    <location>
        <begin position="38"/>
        <end position="62"/>
    </location>
</feature>
<organism evidence="2 3">
    <name type="scientific">Botrytis paeoniae</name>
    <dbReference type="NCBI Taxonomy" id="278948"/>
    <lineage>
        <taxon>Eukaryota</taxon>
        <taxon>Fungi</taxon>
        <taxon>Dikarya</taxon>
        <taxon>Ascomycota</taxon>
        <taxon>Pezizomycotina</taxon>
        <taxon>Leotiomycetes</taxon>
        <taxon>Helotiales</taxon>
        <taxon>Sclerotiniaceae</taxon>
        <taxon>Botrytis</taxon>
    </lineage>
</organism>
<feature type="region of interest" description="Disordered" evidence="1">
    <location>
        <begin position="146"/>
        <end position="217"/>
    </location>
</feature>
<proteinExistence type="predicted"/>
<dbReference type="EMBL" id="PQXI01000334">
    <property type="protein sequence ID" value="TGO19726.1"/>
    <property type="molecule type" value="Genomic_DNA"/>
</dbReference>
<dbReference type="AlphaFoldDB" id="A0A4Z1F5U2"/>
<feature type="compositionally biased region" description="Low complexity" evidence="1">
    <location>
        <begin position="96"/>
        <end position="106"/>
    </location>
</feature>
<comment type="caution">
    <text evidence="2">The sequence shown here is derived from an EMBL/GenBank/DDBJ whole genome shotgun (WGS) entry which is preliminary data.</text>
</comment>
<sequence length="217" mass="24149">MTQASKASMKDSREKSSARQQQHHRHHNHASTSTSASVINPVSAINSDPTTKGLTTKPFQSRTSKKYDRLHHESIGRLSCDRKEDSDAQHHHDHNTSITASTTSSTVRGINLPRASHKKKKLFDCHHHAWGQQQCEHHHYDNNFASASTSASTTSRSTAKSDQSLNSKEMLDPGSQDEQLAGVGGWMEEYDDSYGGNYPQEVDLNGTDEPKEQERDG</sequence>
<accession>A0A4Z1F5U2</accession>
<keyword evidence="3" id="KW-1185">Reference proteome</keyword>
<name>A0A4Z1F5U2_9HELO</name>
<feature type="compositionally biased region" description="Basic and acidic residues" evidence="1">
    <location>
        <begin position="208"/>
        <end position="217"/>
    </location>
</feature>
<feature type="compositionally biased region" description="Low complexity" evidence="1">
    <location>
        <begin position="146"/>
        <end position="161"/>
    </location>
</feature>
<evidence type="ECO:0000313" key="3">
    <source>
        <dbReference type="Proteomes" id="UP000297910"/>
    </source>
</evidence>
<feature type="region of interest" description="Disordered" evidence="1">
    <location>
        <begin position="1"/>
        <end position="110"/>
    </location>
</feature>
<evidence type="ECO:0000313" key="2">
    <source>
        <dbReference type="EMBL" id="TGO19726.1"/>
    </source>
</evidence>
<protein>
    <submittedName>
        <fullName evidence="2">Uncharacterized protein</fullName>
    </submittedName>
</protein>
<dbReference type="Proteomes" id="UP000297910">
    <property type="component" value="Unassembled WGS sequence"/>
</dbReference>
<evidence type="ECO:0000256" key="1">
    <source>
        <dbReference type="SAM" id="MobiDB-lite"/>
    </source>
</evidence>